<dbReference type="AlphaFoldDB" id="A0A0G4F5L1"/>
<evidence type="ECO:0000313" key="1">
    <source>
        <dbReference type="EMBL" id="CEM07036.1"/>
    </source>
</evidence>
<gene>
    <name evidence="1" type="ORF">Vbra_14412</name>
</gene>
<dbReference type="Proteomes" id="UP000041254">
    <property type="component" value="Unassembled WGS sequence"/>
</dbReference>
<proteinExistence type="predicted"/>
<accession>A0A0G4F5L1</accession>
<name>A0A0G4F5L1_VITBC</name>
<sequence length="113" mass="12366">MRQAFDRLEAVMLARGCRRSSIDVTIDFDIDAFDGVDGSFLPLLAAIQSFSRTFAAGPTISIANDRFSFNFDVLISASDICSLLDVRGLETVSFRAMRPDLMARAGLNPLTGR</sequence>
<keyword evidence="2" id="KW-1185">Reference proteome</keyword>
<dbReference type="InParanoid" id="A0A0G4F5L1"/>
<organism evidence="1 2">
    <name type="scientific">Vitrella brassicaformis (strain CCMP3155)</name>
    <dbReference type="NCBI Taxonomy" id="1169540"/>
    <lineage>
        <taxon>Eukaryota</taxon>
        <taxon>Sar</taxon>
        <taxon>Alveolata</taxon>
        <taxon>Colpodellida</taxon>
        <taxon>Vitrellaceae</taxon>
        <taxon>Vitrella</taxon>
    </lineage>
</organism>
<reference evidence="1 2" key="1">
    <citation type="submission" date="2014-11" db="EMBL/GenBank/DDBJ databases">
        <authorList>
            <person name="Zhu J."/>
            <person name="Qi W."/>
            <person name="Song R."/>
        </authorList>
    </citation>
    <scope>NUCLEOTIDE SEQUENCE [LARGE SCALE GENOMIC DNA]</scope>
</reference>
<dbReference type="EMBL" id="CDMY01000375">
    <property type="protein sequence ID" value="CEM07036.1"/>
    <property type="molecule type" value="Genomic_DNA"/>
</dbReference>
<evidence type="ECO:0000313" key="2">
    <source>
        <dbReference type="Proteomes" id="UP000041254"/>
    </source>
</evidence>
<protein>
    <submittedName>
        <fullName evidence="1">Uncharacterized protein</fullName>
    </submittedName>
</protein>
<dbReference type="VEuPathDB" id="CryptoDB:Vbra_14412"/>